<evidence type="ECO:0000256" key="5">
    <source>
        <dbReference type="ARBA" id="ARBA00022833"/>
    </source>
</evidence>
<proteinExistence type="inferred from homology"/>
<evidence type="ECO:0000259" key="7">
    <source>
        <dbReference type="Pfam" id="PF00675"/>
    </source>
</evidence>
<feature type="domain" description="Peptidase M16 N-terminal" evidence="7">
    <location>
        <begin position="1"/>
        <end position="101"/>
    </location>
</feature>
<evidence type="ECO:0000313" key="11">
    <source>
        <dbReference type="Proteomes" id="UP000078541"/>
    </source>
</evidence>
<feature type="non-terminal residue" evidence="10">
    <location>
        <position position="1"/>
    </location>
</feature>
<dbReference type="InterPro" id="IPR007863">
    <property type="entry name" value="Peptidase_M16_C"/>
</dbReference>
<evidence type="ECO:0000256" key="3">
    <source>
        <dbReference type="ARBA" id="ARBA00022723"/>
    </source>
</evidence>
<dbReference type="GO" id="GO:0006508">
    <property type="term" value="P:proteolysis"/>
    <property type="evidence" value="ECO:0007669"/>
    <property type="project" value="UniProtKB-KW"/>
</dbReference>
<dbReference type="EMBL" id="KQ981720">
    <property type="protein sequence ID" value="KYN37329.1"/>
    <property type="molecule type" value="Genomic_DNA"/>
</dbReference>
<feature type="domain" description="Peptidase M16 C-terminal" evidence="8">
    <location>
        <begin position="157"/>
        <end position="343"/>
    </location>
</feature>
<dbReference type="PANTHER" id="PTHR43690:SF18">
    <property type="entry name" value="INSULIN-DEGRADING ENZYME-RELATED"/>
    <property type="match status" value="1"/>
</dbReference>
<keyword evidence="4" id="KW-0378">Hydrolase</keyword>
<evidence type="ECO:0000256" key="2">
    <source>
        <dbReference type="ARBA" id="ARBA00022670"/>
    </source>
</evidence>
<evidence type="ECO:0000256" key="4">
    <source>
        <dbReference type="ARBA" id="ARBA00022801"/>
    </source>
</evidence>
<keyword evidence="3" id="KW-0479">Metal-binding</keyword>
<dbReference type="STRING" id="34720.A0A195FBB3"/>
<dbReference type="InterPro" id="IPR050626">
    <property type="entry name" value="Peptidase_M16"/>
</dbReference>
<sequence length="581" mass="67774">ASCGLCVRVGSFNDPPEVPGLAHFLQRMIFIESEKYPNENDFKGFISLHGGTTYGVTDCEYTRFYFDISETHLLSALVPFSISFDGFWIKKDAITRERKIVFLMLHVHIEFQLNSSSNKHRMERLLSFIARNGHPSSKFLRGNSIPLNNDINDDKLYEEVYKFKKHHYSAHRMTLAIQAIIILSLDTLEQYVQLCFNSLSSNWLPSDDFTEFKDGDLFETDASQKTFKWIKPINHISQLHVIWVLPSLLNFYKSKPSKYISWIIEHKGNGSLTSYLRKKMWGLDVFCGNCDNNNDFGYNSMYVLFEIIVELTEEGLKYPRKVLNAIFSFMNLIRRMGPQKSIYNELYKIGNNNFRFFSKHNDVFDLCKGMHFYQPCDYLTGKHIYFEYNPEAIQKCLNLLMPETAKIMIFNNRFKKNIVEPHIKIIYKDMELPDEWLNHWKSIEPLSSFHLPSRNKFLTNNFSFIPISAKASKYPVKINNDSVSEIWFCPKFNWPVCHINLHIVSISHLQFRKSKNAALLQMYCNVIKYLLLDKLYPAITAGFSYEIDVNEEDTGIIIQISGFNENLSVSLCLNRVLAKLP</sequence>
<evidence type="ECO:0000259" key="8">
    <source>
        <dbReference type="Pfam" id="PF05193"/>
    </source>
</evidence>
<dbReference type="InterPro" id="IPR011765">
    <property type="entry name" value="Pept_M16_N"/>
</dbReference>
<evidence type="ECO:0000259" key="9">
    <source>
        <dbReference type="Pfam" id="PF16187"/>
    </source>
</evidence>
<dbReference type="Proteomes" id="UP000078541">
    <property type="component" value="Unassembled WGS sequence"/>
</dbReference>
<evidence type="ECO:0000256" key="6">
    <source>
        <dbReference type="ARBA" id="ARBA00023049"/>
    </source>
</evidence>
<keyword evidence="5" id="KW-0862">Zinc</keyword>
<organism evidence="10 11">
    <name type="scientific">Trachymyrmex septentrionalis</name>
    <dbReference type="NCBI Taxonomy" id="34720"/>
    <lineage>
        <taxon>Eukaryota</taxon>
        <taxon>Metazoa</taxon>
        <taxon>Ecdysozoa</taxon>
        <taxon>Arthropoda</taxon>
        <taxon>Hexapoda</taxon>
        <taxon>Insecta</taxon>
        <taxon>Pterygota</taxon>
        <taxon>Neoptera</taxon>
        <taxon>Endopterygota</taxon>
        <taxon>Hymenoptera</taxon>
        <taxon>Apocrita</taxon>
        <taxon>Aculeata</taxon>
        <taxon>Formicoidea</taxon>
        <taxon>Formicidae</taxon>
        <taxon>Myrmicinae</taxon>
        <taxon>Trachymyrmex</taxon>
    </lineage>
</organism>
<keyword evidence="6" id="KW-0482">Metalloprotease</keyword>
<feature type="domain" description="Peptidase M16 middle/third" evidence="9">
    <location>
        <begin position="354"/>
        <end position="569"/>
    </location>
</feature>
<keyword evidence="11" id="KW-1185">Reference proteome</keyword>
<dbReference type="Pfam" id="PF00675">
    <property type="entry name" value="Peptidase_M16"/>
    <property type="match status" value="1"/>
</dbReference>
<reference evidence="10 11" key="1">
    <citation type="submission" date="2016-03" db="EMBL/GenBank/DDBJ databases">
        <title>Trachymyrmex septentrionalis WGS genome.</title>
        <authorList>
            <person name="Nygaard S."/>
            <person name="Hu H."/>
            <person name="Boomsma J."/>
            <person name="Zhang G."/>
        </authorList>
    </citation>
    <scope>NUCLEOTIDE SEQUENCE [LARGE SCALE GENOMIC DNA]</scope>
    <source>
        <strain evidence="10">Tsep2-gDNA-1</strain>
        <tissue evidence="10">Whole body</tissue>
    </source>
</reference>
<evidence type="ECO:0000313" key="10">
    <source>
        <dbReference type="EMBL" id="KYN37329.1"/>
    </source>
</evidence>
<name>A0A195FBB3_9HYME</name>
<dbReference type="InterPro" id="IPR011249">
    <property type="entry name" value="Metalloenz_LuxS/M16"/>
</dbReference>
<dbReference type="FunFam" id="3.30.830.10:FF:000005">
    <property type="entry name" value="nardilysin isoform X1"/>
    <property type="match status" value="1"/>
</dbReference>
<protein>
    <submittedName>
        <fullName evidence="10">Nardilysin</fullName>
    </submittedName>
</protein>
<dbReference type="Pfam" id="PF16187">
    <property type="entry name" value="Peptidase_M16_M"/>
    <property type="match status" value="1"/>
</dbReference>
<dbReference type="Gene3D" id="3.30.830.10">
    <property type="entry name" value="Metalloenzyme, LuxS/M16 peptidase-like"/>
    <property type="match status" value="3"/>
</dbReference>
<dbReference type="GO" id="GO:0046872">
    <property type="term" value="F:metal ion binding"/>
    <property type="evidence" value="ECO:0007669"/>
    <property type="project" value="UniProtKB-KW"/>
</dbReference>
<keyword evidence="2" id="KW-0645">Protease</keyword>
<dbReference type="GO" id="GO:0008237">
    <property type="term" value="F:metallopeptidase activity"/>
    <property type="evidence" value="ECO:0007669"/>
    <property type="project" value="UniProtKB-KW"/>
</dbReference>
<evidence type="ECO:0000256" key="1">
    <source>
        <dbReference type="ARBA" id="ARBA00007261"/>
    </source>
</evidence>
<dbReference type="PANTHER" id="PTHR43690">
    <property type="entry name" value="NARDILYSIN"/>
    <property type="match status" value="1"/>
</dbReference>
<dbReference type="Pfam" id="PF05193">
    <property type="entry name" value="Peptidase_M16_C"/>
    <property type="match status" value="1"/>
</dbReference>
<accession>A0A195FBB3</accession>
<comment type="similarity">
    <text evidence="1">Belongs to the peptidase M16 family.</text>
</comment>
<dbReference type="InterPro" id="IPR032632">
    <property type="entry name" value="Peptidase_M16_M"/>
</dbReference>
<dbReference type="SUPFAM" id="SSF63411">
    <property type="entry name" value="LuxS/MPP-like metallohydrolase"/>
    <property type="match status" value="3"/>
</dbReference>
<gene>
    <name evidence="10" type="ORF">ALC56_08387</name>
</gene>
<dbReference type="AlphaFoldDB" id="A0A195FBB3"/>